<name>A0ABU5ATZ6_9HYPH</name>
<evidence type="ECO:0000256" key="1">
    <source>
        <dbReference type="ARBA" id="ARBA00007529"/>
    </source>
</evidence>
<dbReference type="SUPFAM" id="SSF54506">
    <property type="entry name" value="Diaminopimelate epimerase-like"/>
    <property type="match status" value="1"/>
</dbReference>
<dbReference type="EMBL" id="JAVIIP010000015">
    <property type="protein sequence ID" value="MDX8540677.1"/>
    <property type="molecule type" value="Genomic_DNA"/>
</dbReference>
<evidence type="ECO:0000313" key="2">
    <source>
        <dbReference type="EMBL" id="MDX8540677.1"/>
    </source>
</evidence>
<evidence type="ECO:0000313" key="3">
    <source>
        <dbReference type="Proteomes" id="UP001276564"/>
    </source>
</evidence>
<protein>
    <submittedName>
        <fullName evidence="2">Proline racemase family protein</fullName>
    </submittedName>
</protein>
<dbReference type="PIRSF" id="PIRSF029792">
    <property type="entry name" value="Pro_racemase"/>
    <property type="match status" value="1"/>
</dbReference>
<dbReference type="PANTHER" id="PTHR33442:SF5">
    <property type="entry name" value="BIFUNCTIONAL TRANS-3-HYDROXY-L-PROLINE DEHYDRATASE_2-EPIMERASE"/>
    <property type="match status" value="1"/>
</dbReference>
<gene>
    <name evidence="2" type="ORF">RFM23_23940</name>
</gene>
<accession>A0ABU5ATZ6</accession>
<dbReference type="RefSeq" id="WP_320321513.1">
    <property type="nucleotide sequence ID" value="NZ_JAVIIP010000015.1"/>
</dbReference>
<dbReference type="SFLD" id="SFLDS00028">
    <property type="entry name" value="Proline_Racemase"/>
    <property type="match status" value="1"/>
</dbReference>
<proteinExistence type="inferred from homology"/>
<dbReference type="Proteomes" id="UP001276564">
    <property type="component" value="Unassembled WGS sequence"/>
</dbReference>
<dbReference type="PANTHER" id="PTHR33442">
    <property type="entry name" value="TRANS-3-HYDROXY-L-PROLINE DEHYDRATASE"/>
    <property type="match status" value="1"/>
</dbReference>
<comment type="caution">
    <text evidence="2">The sequence shown here is derived from an EMBL/GenBank/DDBJ whole genome shotgun (WGS) entry which is preliminary data.</text>
</comment>
<sequence>MSNSSNYEIAVSSTFTAYDCHCEGDVEKVVVAGLPELPRGTAFEKMKYFRRHHDDIRLFFLREPRGSMIQSVNFIVPTENPEAVAAFIIAEAEEYPEMSGGNTISVATTMLKTGMVPITGPVTRFKLEAPAGLIGIECDTSEGKVGAVRFINQPAFAYCLNKTIELPGFGNLTVDVGYGGMTYAIVDARQFGFDLVASEGRRLSDLGQEIKAAAAAQIPVSHPLNPELPGITQTMFVTPITRSERGVESKNAVIVSPGRIDRCPCGTGTSARLAVMHAKGEIAEGEQFTHKSLIDSIFTGEILATTTVGPYSAVIPAVSGRTWITAKCSYILEQDDPYPAGYAITDTWPEMTSGHVSVTARPSSE</sequence>
<dbReference type="Pfam" id="PF05544">
    <property type="entry name" value="Pro_racemase"/>
    <property type="match status" value="1"/>
</dbReference>
<reference evidence="2 3" key="1">
    <citation type="submission" date="2023-08" db="EMBL/GenBank/DDBJ databases">
        <title>Implementing the SeqCode for naming new Mesorhizobium species isolated from Vachellia karroo root nodules.</title>
        <authorList>
            <person name="Van Lill M."/>
        </authorList>
    </citation>
    <scope>NUCLEOTIDE SEQUENCE [LARGE SCALE GENOMIC DNA]</scope>
    <source>
        <strain evidence="2 3">VK4B</strain>
    </source>
</reference>
<organism evidence="2 3">
    <name type="scientific">Mesorhizobium abyssinicae</name>
    <dbReference type="NCBI Taxonomy" id="1209958"/>
    <lineage>
        <taxon>Bacteria</taxon>
        <taxon>Pseudomonadati</taxon>
        <taxon>Pseudomonadota</taxon>
        <taxon>Alphaproteobacteria</taxon>
        <taxon>Hyphomicrobiales</taxon>
        <taxon>Phyllobacteriaceae</taxon>
        <taxon>Mesorhizobium</taxon>
    </lineage>
</organism>
<keyword evidence="3" id="KW-1185">Reference proteome</keyword>
<dbReference type="InterPro" id="IPR008794">
    <property type="entry name" value="Pro_racemase_fam"/>
</dbReference>
<dbReference type="Gene3D" id="3.10.310.10">
    <property type="entry name" value="Diaminopimelate Epimerase, Chain A, domain 1"/>
    <property type="match status" value="2"/>
</dbReference>
<comment type="similarity">
    <text evidence="1">Belongs to the proline racemase family.</text>
</comment>